<feature type="compositionally biased region" description="Basic and acidic residues" evidence="10">
    <location>
        <begin position="1"/>
        <end position="17"/>
    </location>
</feature>
<comment type="similarity">
    <text evidence="3">Belongs to the FliH family.</text>
</comment>
<evidence type="ECO:0000259" key="11">
    <source>
        <dbReference type="Pfam" id="PF02108"/>
    </source>
</evidence>
<proteinExistence type="inferred from homology"/>
<dbReference type="GO" id="GO:0005829">
    <property type="term" value="C:cytosol"/>
    <property type="evidence" value="ECO:0007669"/>
    <property type="project" value="TreeGrafter"/>
</dbReference>
<evidence type="ECO:0000256" key="3">
    <source>
        <dbReference type="ARBA" id="ARBA00006602"/>
    </source>
</evidence>
<dbReference type="GO" id="GO:0015031">
    <property type="term" value="P:protein transport"/>
    <property type="evidence" value="ECO:0007669"/>
    <property type="project" value="UniProtKB-KW"/>
</dbReference>
<evidence type="ECO:0000256" key="9">
    <source>
        <dbReference type="ARBA" id="ARBA00023225"/>
    </source>
</evidence>
<evidence type="ECO:0000313" key="12">
    <source>
        <dbReference type="EMBL" id="GGW73621.1"/>
    </source>
</evidence>
<dbReference type="RefSeq" id="WP_189403192.1">
    <property type="nucleotide sequence ID" value="NZ_BMXP01000001.1"/>
</dbReference>
<feature type="region of interest" description="Disordered" evidence="10">
    <location>
        <begin position="1"/>
        <end position="102"/>
    </location>
</feature>
<comment type="subcellular location">
    <subcellularLocation>
        <location evidence="2">Cytoplasm</location>
    </subcellularLocation>
</comment>
<evidence type="ECO:0000256" key="7">
    <source>
        <dbReference type="ARBA" id="ARBA00022795"/>
    </source>
</evidence>
<name>A0A918MUE8_9ALTE</name>
<keyword evidence="8" id="KW-0653">Protein transport</keyword>
<dbReference type="NCBIfam" id="NF004270">
    <property type="entry name" value="PRK05687.2-1"/>
    <property type="match status" value="1"/>
</dbReference>
<dbReference type="EMBL" id="BMXP01000001">
    <property type="protein sequence ID" value="GGW73621.1"/>
    <property type="molecule type" value="Genomic_DNA"/>
</dbReference>
<dbReference type="PANTHER" id="PTHR34982:SF1">
    <property type="entry name" value="FLAGELLAR ASSEMBLY PROTEIN FLIH"/>
    <property type="match status" value="1"/>
</dbReference>
<dbReference type="InterPro" id="IPR018035">
    <property type="entry name" value="Flagellar_FliH/T3SS_HrpE"/>
</dbReference>
<feature type="domain" description="Flagellar assembly protein FliH/Type III secretion system HrpE" evidence="11">
    <location>
        <begin position="123"/>
        <end position="246"/>
    </location>
</feature>
<evidence type="ECO:0000256" key="1">
    <source>
        <dbReference type="ARBA" id="ARBA00003041"/>
    </source>
</evidence>
<comment type="caution">
    <text evidence="12">The sequence shown here is derived from an EMBL/GenBank/DDBJ whole genome shotgun (WGS) entry which is preliminary data.</text>
</comment>
<keyword evidence="6" id="KW-0963">Cytoplasm</keyword>
<keyword evidence="7" id="KW-1005">Bacterial flagellum biogenesis</keyword>
<dbReference type="Pfam" id="PF02108">
    <property type="entry name" value="FliH"/>
    <property type="match status" value="1"/>
</dbReference>
<dbReference type="AlphaFoldDB" id="A0A918MUE8"/>
<sequence>MTNTKRFTEAEHSDAKAWDLPFIDDPQKAERDADKTNALNKRSNWKYEPPEEEEEVLPPTAEEIEAIRQAAHEEGYQEGFQKGHKEGHRQGSEAGHEEGQQQGYDEGYQKGLETGQNVADERAGQWQALLDTLHDPLSQVNLETREQLVKLAVSLAKSVIRTEVKSSEDVIMQALSEGMKVLPVNETQYRIQMHPDDIELVKNHLGDEDIAAKGWQFVESPAMARGGCDIATTQNAVDVSIERRSRDVLEKFLMDQGIRDD</sequence>
<organism evidence="12 13">
    <name type="scientific">Alteromonas halophila</name>
    <dbReference type="NCBI Taxonomy" id="516698"/>
    <lineage>
        <taxon>Bacteria</taxon>
        <taxon>Pseudomonadati</taxon>
        <taxon>Pseudomonadota</taxon>
        <taxon>Gammaproteobacteria</taxon>
        <taxon>Alteromonadales</taxon>
        <taxon>Alteromonadaceae</taxon>
        <taxon>Alteromonas/Salinimonas group</taxon>
        <taxon>Alteromonas</taxon>
    </lineage>
</organism>
<dbReference type="GO" id="GO:0003774">
    <property type="term" value="F:cytoskeletal motor activity"/>
    <property type="evidence" value="ECO:0007669"/>
    <property type="project" value="InterPro"/>
</dbReference>
<keyword evidence="12" id="KW-0969">Cilium</keyword>
<dbReference type="Proteomes" id="UP000631300">
    <property type="component" value="Unassembled WGS sequence"/>
</dbReference>
<feature type="compositionally biased region" description="Basic and acidic residues" evidence="10">
    <location>
        <begin position="70"/>
        <end position="99"/>
    </location>
</feature>
<dbReference type="GO" id="GO:0044781">
    <property type="term" value="P:bacterial-type flagellum organization"/>
    <property type="evidence" value="ECO:0007669"/>
    <property type="project" value="UniProtKB-KW"/>
</dbReference>
<dbReference type="InterPro" id="IPR051472">
    <property type="entry name" value="T3SS_Stator/FliH"/>
</dbReference>
<dbReference type="GO" id="GO:0009288">
    <property type="term" value="C:bacterial-type flagellum"/>
    <property type="evidence" value="ECO:0007669"/>
    <property type="project" value="InterPro"/>
</dbReference>
<gene>
    <name evidence="12" type="primary">fliH</name>
    <name evidence="12" type="ORF">GCM10007391_01640</name>
</gene>
<evidence type="ECO:0000256" key="2">
    <source>
        <dbReference type="ARBA" id="ARBA00004496"/>
    </source>
</evidence>
<evidence type="ECO:0000256" key="8">
    <source>
        <dbReference type="ARBA" id="ARBA00022927"/>
    </source>
</evidence>
<keyword evidence="5" id="KW-0813">Transport</keyword>
<dbReference type="GO" id="GO:0071973">
    <property type="term" value="P:bacterial-type flagellum-dependent cell motility"/>
    <property type="evidence" value="ECO:0007669"/>
    <property type="project" value="InterPro"/>
</dbReference>
<evidence type="ECO:0000256" key="5">
    <source>
        <dbReference type="ARBA" id="ARBA00022448"/>
    </source>
</evidence>
<dbReference type="PANTHER" id="PTHR34982">
    <property type="entry name" value="YOP PROTEINS TRANSLOCATION PROTEIN L"/>
    <property type="match status" value="1"/>
</dbReference>
<evidence type="ECO:0000313" key="13">
    <source>
        <dbReference type="Proteomes" id="UP000631300"/>
    </source>
</evidence>
<reference evidence="12" key="2">
    <citation type="submission" date="2020-09" db="EMBL/GenBank/DDBJ databases">
        <authorList>
            <person name="Sun Q."/>
            <person name="Kim S."/>
        </authorList>
    </citation>
    <scope>NUCLEOTIDE SEQUENCE</scope>
    <source>
        <strain evidence="12">KCTC 22164</strain>
    </source>
</reference>
<dbReference type="PRINTS" id="PR01003">
    <property type="entry name" value="FLGFLIH"/>
</dbReference>
<keyword evidence="12" id="KW-0966">Cell projection</keyword>
<reference evidence="12" key="1">
    <citation type="journal article" date="2014" name="Int. J. Syst. Evol. Microbiol.">
        <title>Complete genome sequence of Corynebacterium casei LMG S-19264T (=DSM 44701T), isolated from a smear-ripened cheese.</title>
        <authorList>
            <consortium name="US DOE Joint Genome Institute (JGI-PGF)"/>
            <person name="Walter F."/>
            <person name="Albersmeier A."/>
            <person name="Kalinowski J."/>
            <person name="Ruckert C."/>
        </authorList>
    </citation>
    <scope>NUCLEOTIDE SEQUENCE</scope>
    <source>
        <strain evidence="12">KCTC 22164</strain>
    </source>
</reference>
<protein>
    <recommendedName>
        <fullName evidence="4">Flagellar assembly protein FliH</fullName>
    </recommendedName>
</protein>
<keyword evidence="12" id="KW-0282">Flagellum</keyword>
<dbReference type="InterPro" id="IPR000563">
    <property type="entry name" value="Flag_FliH"/>
</dbReference>
<keyword evidence="13" id="KW-1185">Reference proteome</keyword>
<accession>A0A918MUE8</accession>
<feature type="compositionally biased region" description="Basic and acidic residues" evidence="10">
    <location>
        <begin position="25"/>
        <end position="35"/>
    </location>
</feature>
<evidence type="ECO:0000256" key="6">
    <source>
        <dbReference type="ARBA" id="ARBA00022490"/>
    </source>
</evidence>
<evidence type="ECO:0000256" key="4">
    <source>
        <dbReference type="ARBA" id="ARBA00016507"/>
    </source>
</evidence>
<evidence type="ECO:0000256" key="10">
    <source>
        <dbReference type="SAM" id="MobiDB-lite"/>
    </source>
</evidence>
<comment type="function">
    <text evidence="1">Needed for flagellar regrowth and assembly.</text>
</comment>
<keyword evidence="9" id="KW-1006">Bacterial flagellum protein export</keyword>